<dbReference type="GO" id="GO:0016020">
    <property type="term" value="C:membrane"/>
    <property type="evidence" value="ECO:0007669"/>
    <property type="project" value="InterPro"/>
</dbReference>
<dbReference type="GO" id="GO:0042910">
    <property type="term" value="F:xenobiotic transmembrane transporter activity"/>
    <property type="evidence" value="ECO:0007669"/>
    <property type="project" value="InterPro"/>
</dbReference>
<dbReference type="Proteomes" id="UP000653305">
    <property type="component" value="Unassembled WGS sequence"/>
</dbReference>
<organism evidence="3 4">
    <name type="scientific">Phtheirospermum japonicum</name>
    <dbReference type="NCBI Taxonomy" id="374723"/>
    <lineage>
        <taxon>Eukaryota</taxon>
        <taxon>Viridiplantae</taxon>
        <taxon>Streptophyta</taxon>
        <taxon>Embryophyta</taxon>
        <taxon>Tracheophyta</taxon>
        <taxon>Spermatophyta</taxon>
        <taxon>Magnoliopsida</taxon>
        <taxon>eudicotyledons</taxon>
        <taxon>Gunneridae</taxon>
        <taxon>Pentapetalae</taxon>
        <taxon>asterids</taxon>
        <taxon>lamiids</taxon>
        <taxon>Lamiales</taxon>
        <taxon>Orobanchaceae</taxon>
        <taxon>Orobanchaceae incertae sedis</taxon>
        <taxon>Phtheirospermum</taxon>
    </lineage>
</organism>
<dbReference type="InterPro" id="IPR002528">
    <property type="entry name" value="MATE_fam"/>
</dbReference>
<feature type="transmembrane region" description="Helical" evidence="2">
    <location>
        <begin position="20"/>
        <end position="40"/>
    </location>
</feature>
<comment type="similarity">
    <text evidence="1">Belongs to the multi antimicrobial extrusion (MATE) (TC 2.A.66.1) family.</text>
</comment>
<evidence type="ECO:0000313" key="3">
    <source>
        <dbReference type="EMBL" id="GFP93742.1"/>
    </source>
</evidence>
<keyword evidence="4" id="KW-1185">Reference proteome</keyword>
<feature type="non-terminal residue" evidence="3">
    <location>
        <position position="1"/>
    </location>
</feature>
<dbReference type="AlphaFoldDB" id="A0A830C6I3"/>
<protein>
    <submittedName>
        <fullName evidence="3">Uncharacterized protein</fullName>
    </submittedName>
</protein>
<evidence type="ECO:0000256" key="2">
    <source>
        <dbReference type="SAM" id="Phobius"/>
    </source>
</evidence>
<accession>A0A830C6I3</accession>
<keyword evidence="2" id="KW-0472">Membrane</keyword>
<dbReference type="Pfam" id="PF01554">
    <property type="entry name" value="MatE"/>
    <property type="match status" value="1"/>
</dbReference>
<evidence type="ECO:0000256" key="1">
    <source>
        <dbReference type="ARBA" id="ARBA00010199"/>
    </source>
</evidence>
<dbReference type="OrthoDB" id="2126698at2759"/>
<name>A0A830C6I3_9LAMI</name>
<dbReference type="EMBL" id="BMAC01000323">
    <property type="protein sequence ID" value="GFP93742.1"/>
    <property type="molecule type" value="Genomic_DNA"/>
</dbReference>
<reference evidence="3" key="1">
    <citation type="submission" date="2020-07" db="EMBL/GenBank/DDBJ databases">
        <title>Ethylene signaling mediates host invasion by parasitic plants.</title>
        <authorList>
            <person name="Yoshida S."/>
        </authorList>
    </citation>
    <scope>NUCLEOTIDE SEQUENCE</scope>
    <source>
        <strain evidence="3">Okayama</strain>
    </source>
</reference>
<keyword evidence="2" id="KW-1133">Transmembrane helix</keyword>
<gene>
    <name evidence="3" type="ORF">PHJA_001518600</name>
</gene>
<sequence>RSPASQCFDSAFKNESSKLWYLVGPAILICIFQYSLSAITQTFAGHVGTLDLAAFSIQNSIADLSLGIIVWCRS</sequence>
<evidence type="ECO:0000313" key="4">
    <source>
        <dbReference type="Proteomes" id="UP000653305"/>
    </source>
</evidence>
<comment type="caution">
    <text evidence="3">The sequence shown here is derived from an EMBL/GenBank/DDBJ whole genome shotgun (WGS) entry which is preliminary data.</text>
</comment>
<dbReference type="GO" id="GO:0015297">
    <property type="term" value="F:antiporter activity"/>
    <property type="evidence" value="ECO:0007669"/>
    <property type="project" value="InterPro"/>
</dbReference>
<keyword evidence="2" id="KW-0812">Transmembrane</keyword>
<proteinExistence type="inferred from homology"/>